<dbReference type="EMBL" id="NAJQ01000291">
    <property type="protein sequence ID" value="TKA72828.1"/>
    <property type="molecule type" value="Genomic_DNA"/>
</dbReference>
<comment type="caution">
    <text evidence="1">The sequence shown here is derived from an EMBL/GenBank/DDBJ whole genome shotgun (WGS) entry which is preliminary data.</text>
</comment>
<evidence type="ECO:0000313" key="2">
    <source>
        <dbReference type="Proteomes" id="UP000309340"/>
    </source>
</evidence>
<dbReference type="AlphaFoldDB" id="A0A4U0XBG5"/>
<proteinExistence type="predicted"/>
<accession>A0A4U0XBG5</accession>
<evidence type="ECO:0000313" key="1">
    <source>
        <dbReference type="EMBL" id="TKA72828.1"/>
    </source>
</evidence>
<protein>
    <submittedName>
        <fullName evidence="1">Uncharacterized protein</fullName>
    </submittedName>
</protein>
<reference evidence="1 2" key="1">
    <citation type="submission" date="2017-03" db="EMBL/GenBank/DDBJ databases">
        <title>Genomes of endolithic fungi from Antarctica.</title>
        <authorList>
            <person name="Coleine C."/>
            <person name="Masonjones S."/>
            <person name="Stajich J.E."/>
        </authorList>
    </citation>
    <scope>NUCLEOTIDE SEQUENCE [LARGE SCALE GENOMIC DNA]</scope>
    <source>
        <strain evidence="1 2">CCFEE 5184</strain>
    </source>
</reference>
<dbReference type="Proteomes" id="UP000309340">
    <property type="component" value="Unassembled WGS sequence"/>
</dbReference>
<name>A0A4U0XBG5_9PEZI</name>
<keyword evidence="2" id="KW-1185">Reference proteome</keyword>
<sequence>MATCRVPNRYITRADLMTLLKKLWPAGQYSVDEHSNAWVVSNIPRELTNAEIDSISKRPTQ</sequence>
<organism evidence="1 2">
    <name type="scientific">Friedmanniomyces simplex</name>
    <dbReference type="NCBI Taxonomy" id="329884"/>
    <lineage>
        <taxon>Eukaryota</taxon>
        <taxon>Fungi</taxon>
        <taxon>Dikarya</taxon>
        <taxon>Ascomycota</taxon>
        <taxon>Pezizomycotina</taxon>
        <taxon>Dothideomycetes</taxon>
        <taxon>Dothideomycetidae</taxon>
        <taxon>Mycosphaerellales</taxon>
        <taxon>Teratosphaeriaceae</taxon>
        <taxon>Friedmanniomyces</taxon>
    </lineage>
</organism>
<gene>
    <name evidence="1" type="ORF">B0A55_06037</name>
</gene>